<evidence type="ECO:0000256" key="1">
    <source>
        <dbReference type="SAM" id="MobiDB-lite"/>
    </source>
</evidence>
<feature type="compositionally biased region" description="Polar residues" evidence="1">
    <location>
        <begin position="697"/>
        <end position="708"/>
    </location>
</feature>
<sequence>MGPEISQCKPSHFQSHYAPFNVPKEQVSEIALKLLKDEAICTWSGGIKGVFRPFDKPLPSLETTAYLPLENITKAIATAASGVQEFASTRTQNYVYRHCPSKRIHSDIAGSNNEVDAHEPSAKVKGKVCARDIASVLEFRTKEMGDLSNSADNNVKVVSANVQIMNEDPRRMFSYRFTIEGYEMSMWYFCRSHSVEAGSLSLNDPNHLKRLVTILTSFMFATDEEMGYDPTITLHEANGKTQYTYRIPGSPKDRFFRTTGTIDDYRSLNITGRRTPPTEKEIQQSIFANIEEFLGCSILPPKKADLAELRVKHAHLLKDEAFKRYFMTIVTDYKGCETRLYDKDRMSVIPDILETNVLPSKFAALPDRQEISVNRRPGLDAEAPAEHKYATKRQYRVVFQELCTEVGKLETLGEVMDVLEEILIPLQLMHCAGWVHRDISCGNILAYKADDRWQAKLSDLEYAKKFSPQTNDTESKDPKTGTPDFMPYEILKREYIRISDREVAAQNALAKKGKGPVELLKEEIYARGVKSRGKNSSGGQANTVNDSRKTSYTVAHNPQHDVESLFWLGLWTATLRVDHDVSRQWAHFIFRHTLTLTTARKNAFEKDIYDPLLTILDPDIAEPFALAFELFRTRLRSDYIEREKADDVFDLNTYKDVYLYAAEFFEAIQTSSNWRQLKLTNPPRDPPRAKRPRTISKPPTASGSGEPQSESSTSARRKSSKRPKV</sequence>
<feature type="region of interest" description="Disordered" evidence="1">
    <location>
        <begin position="676"/>
        <end position="725"/>
    </location>
</feature>
<dbReference type="AlphaFoldDB" id="A0A8H4VVU2"/>
<dbReference type="Proteomes" id="UP000521872">
    <property type="component" value="Unassembled WGS sequence"/>
</dbReference>
<dbReference type="PANTHER" id="PTHR38248:SF2">
    <property type="entry name" value="FUNK1 11"/>
    <property type="match status" value="1"/>
</dbReference>
<feature type="domain" description="Protein kinase" evidence="2">
    <location>
        <begin position="220"/>
        <end position="613"/>
    </location>
</feature>
<dbReference type="GO" id="GO:0004672">
    <property type="term" value="F:protein kinase activity"/>
    <property type="evidence" value="ECO:0007669"/>
    <property type="project" value="InterPro"/>
</dbReference>
<gene>
    <name evidence="3" type="ORF">D9613_009193</name>
</gene>
<dbReference type="PANTHER" id="PTHR38248">
    <property type="entry name" value="FUNK1 6"/>
    <property type="match status" value="1"/>
</dbReference>
<dbReference type="InterPro" id="IPR011009">
    <property type="entry name" value="Kinase-like_dom_sf"/>
</dbReference>
<feature type="compositionally biased region" description="Basic residues" evidence="1">
    <location>
        <begin position="715"/>
        <end position="725"/>
    </location>
</feature>
<keyword evidence="4" id="KW-1185">Reference proteome</keyword>
<dbReference type="GO" id="GO:0005524">
    <property type="term" value="F:ATP binding"/>
    <property type="evidence" value="ECO:0007669"/>
    <property type="project" value="InterPro"/>
</dbReference>
<name>A0A8H4VVU2_9AGAR</name>
<dbReference type="PROSITE" id="PS50011">
    <property type="entry name" value="PROTEIN_KINASE_DOM"/>
    <property type="match status" value="1"/>
</dbReference>
<organism evidence="3 4">
    <name type="scientific">Agrocybe pediades</name>
    <dbReference type="NCBI Taxonomy" id="84607"/>
    <lineage>
        <taxon>Eukaryota</taxon>
        <taxon>Fungi</taxon>
        <taxon>Dikarya</taxon>
        <taxon>Basidiomycota</taxon>
        <taxon>Agaricomycotina</taxon>
        <taxon>Agaricomycetes</taxon>
        <taxon>Agaricomycetidae</taxon>
        <taxon>Agaricales</taxon>
        <taxon>Agaricineae</taxon>
        <taxon>Strophariaceae</taxon>
        <taxon>Agrocybe</taxon>
    </lineage>
</organism>
<dbReference type="SUPFAM" id="SSF56112">
    <property type="entry name" value="Protein kinase-like (PK-like)"/>
    <property type="match status" value="1"/>
</dbReference>
<evidence type="ECO:0000313" key="4">
    <source>
        <dbReference type="Proteomes" id="UP000521872"/>
    </source>
</evidence>
<dbReference type="Pfam" id="PF17667">
    <property type="entry name" value="Pkinase_fungal"/>
    <property type="match status" value="2"/>
</dbReference>
<accession>A0A8H4VVU2</accession>
<dbReference type="Gene3D" id="1.10.510.10">
    <property type="entry name" value="Transferase(Phosphotransferase) domain 1"/>
    <property type="match status" value="1"/>
</dbReference>
<proteinExistence type="predicted"/>
<comment type="caution">
    <text evidence="3">The sequence shown here is derived from an EMBL/GenBank/DDBJ whole genome shotgun (WGS) entry which is preliminary data.</text>
</comment>
<protein>
    <recommendedName>
        <fullName evidence="2">Protein kinase domain-containing protein</fullName>
    </recommendedName>
</protein>
<evidence type="ECO:0000259" key="2">
    <source>
        <dbReference type="PROSITE" id="PS50011"/>
    </source>
</evidence>
<reference evidence="3 4" key="1">
    <citation type="submission" date="2019-12" db="EMBL/GenBank/DDBJ databases">
        <authorList>
            <person name="Floudas D."/>
            <person name="Bentzer J."/>
            <person name="Ahren D."/>
            <person name="Johansson T."/>
            <person name="Persson P."/>
            <person name="Tunlid A."/>
        </authorList>
    </citation>
    <scope>NUCLEOTIDE SEQUENCE [LARGE SCALE GENOMIC DNA]</scope>
    <source>
        <strain evidence="3 4">CBS 102.39</strain>
    </source>
</reference>
<dbReference type="EMBL" id="JAACJL010000002">
    <property type="protein sequence ID" value="KAF4622215.1"/>
    <property type="molecule type" value="Genomic_DNA"/>
</dbReference>
<dbReference type="InterPro" id="IPR000719">
    <property type="entry name" value="Prot_kinase_dom"/>
</dbReference>
<evidence type="ECO:0000313" key="3">
    <source>
        <dbReference type="EMBL" id="KAF4622215.1"/>
    </source>
</evidence>
<dbReference type="InterPro" id="IPR040976">
    <property type="entry name" value="Pkinase_fungal"/>
</dbReference>